<dbReference type="NCBIfam" id="NF047389">
    <property type="entry name" value="ATPase_Sll1717"/>
    <property type="match status" value="1"/>
</dbReference>
<proteinExistence type="predicted"/>
<accession>A0A2S1FJ38</accession>
<sequence>MGIDLDDIYVGDESEKPSDQTTLIKKAAFYKLCEEISDWKLEARLEDNNRYFFHINEVQRIEQGKRSFVIGRKGCGKTAISEYLCNQVSPLTFSVKLTFKNFPFNELYALKDYGYTGSHQYITVWKFLIYSHICQLMAQNEGIESSVREKLHRAYVENQAPTLPRRINRWLDRDFGLELFGVSANIGAPARQEAQNISLIGRVNKLEDIVLASLDAAKYLIVFDELDEDYKNITDQDQFDKYTSLITGLFKATQDVRSVFSGEGHNLLPIVFLRDDIYELIQDSDKTKWNDLKIELDWDAERIKKLIAFRISRAIDPLGVTLSFDDAWHKLFSRTDLRLGNGGRKTLHSFDFIARSTHLRPRDFIQYLKSCCEQVVNSDNDLSLISPRIIRKVDTAFSNYLKSELADEIHGIVPDINAIFDIISQLRKWSFSVQEFTDLYNRQKKLTNLKERDPVFVLQILFLFSVIGNHWRGGREMFRYKHKEHRLNFDDPIVVHRGLFKALQIGI</sequence>
<organism evidence="1">
    <name type="scientific">Polaromonas sp. H1N</name>
    <dbReference type="NCBI Taxonomy" id="1840283"/>
    <lineage>
        <taxon>Bacteria</taxon>
        <taxon>Pseudomonadati</taxon>
        <taxon>Pseudomonadota</taxon>
        <taxon>Betaproteobacteria</taxon>
        <taxon>Burkholderiales</taxon>
        <taxon>Comamonadaceae</taxon>
        <taxon>Polaromonas</taxon>
    </lineage>
</organism>
<dbReference type="InterPro" id="IPR059206">
    <property type="entry name" value="Sll1717-like"/>
</dbReference>
<protein>
    <recommendedName>
        <fullName evidence="2">ATPase</fullName>
    </recommendedName>
</protein>
<reference evidence="1" key="1">
    <citation type="submission" date="2018-01" db="EMBL/GenBank/DDBJ databases">
        <title>Plasmids of psychrophilic Polaromonas spp. isolated from Arctic and Antarctic glaciers.</title>
        <authorList>
            <person name="Dziewit L."/>
            <person name="Ciok A."/>
        </authorList>
    </citation>
    <scope>NUCLEOTIDE SEQUENCE</scope>
    <source>
        <plasmid evidence="1">pH1NP1</plasmid>
    </source>
</reference>
<dbReference type="SUPFAM" id="SSF52540">
    <property type="entry name" value="P-loop containing nucleoside triphosphate hydrolases"/>
    <property type="match status" value="1"/>
</dbReference>
<evidence type="ECO:0008006" key="2">
    <source>
        <dbReference type="Google" id="ProtNLM"/>
    </source>
</evidence>
<dbReference type="AlphaFoldDB" id="A0A2S1FJ38"/>
<keyword evidence="1" id="KW-0614">Plasmid</keyword>
<dbReference type="InterPro" id="IPR027417">
    <property type="entry name" value="P-loop_NTPase"/>
</dbReference>
<evidence type="ECO:0000313" key="1">
    <source>
        <dbReference type="EMBL" id="AWD72197.1"/>
    </source>
</evidence>
<geneLocation type="plasmid" evidence="1">
    <name>pH1NP1</name>
</geneLocation>
<dbReference type="EMBL" id="MG869619">
    <property type="protein sequence ID" value="AWD72197.1"/>
    <property type="molecule type" value="Genomic_DNA"/>
</dbReference>
<gene>
    <name evidence="1" type="ORF">pH1NP1_p020</name>
</gene>
<name>A0A2S1FJ38_9BURK</name>